<name>A0AAV1DU55_OLDCO</name>
<keyword evidence="9" id="KW-1185">Reference proteome</keyword>
<evidence type="ECO:0000256" key="3">
    <source>
        <dbReference type="ARBA" id="ARBA00007967"/>
    </source>
</evidence>
<dbReference type="InterPro" id="IPR029063">
    <property type="entry name" value="SAM-dependent_MTases_sf"/>
</dbReference>
<evidence type="ECO:0000256" key="7">
    <source>
        <dbReference type="ARBA" id="ARBA00022842"/>
    </source>
</evidence>
<keyword evidence="5" id="KW-0808">Transferase</keyword>
<keyword evidence="4" id="KW-0489">Methyltransferase</keyword>
<keyword evidence="7" id="KW-0460">Magnesium</keyword>
<evidence type="ECO:0000256" key="5">
    <source>
        <dbReference type="ARBA" id="ARBA00022679"/>
    </source>
</evidence>
<dbReference type="SUPFAM" id="SSF53335">
    <property type="entry name" value="S-adenosyl-L-methionine-dependent methyltransferases"/>
    <property type="match status" value="1"/>
</dbReference>
<evidence type="ECO:0000256" key="6">
    <source>
        <dbReference type="ARBA" id="ARBA00022723"/>
    </source>
</evidence>
<evidence type="ECO:0000256" key="1">
    <source>
        <dbReference type="ARBA" id="ARBA00001946"/>
    </source>
</evidence>
<organism evidence="8 9">
    <name type="scientific">Oldenlandia corymbosa var. corymbosa</name>
    <dbReference type="NCBI Taxonomy" id="529605"/>
    <lineage>
        <taxon>Eukaryota</taxon>
        <taxon>Viridiplantae</taxon>
        <taxon>Streptophyta</taxon>
        <taxon>Embryophyta</taxon>
        <taxon>Tracheophyta</taxon>
        <taxon>Spermatophyta</taxon>
        <taxon>Magnoliopsida</taxon>
        <taxon>eudicotyledons</taxon>
        <taxon>Gunneridae</taxon>
        <taxon>Pentapetalae</taxon>
        <taxon>asterids</taxon>
        <taxon>lamiids</taxon>
        <taxon>Gentianales</taxon>
        <taxon>Rubiaceae</taxon>
        <taxon>Rubioideae</taxon>
        <taxon>Spermacoceae</taxon>
        <taxon>Hedyotis-Oldenlandia complex</taxon>
        <taxon>Oldenlandia</taxon>
    </lineage>
</organism>
<gene>
    <name evidence="8" type="ORF">OLC1_LOCUS18383</name>
</gene>
<evidence type="ECO:0000256" key="2">
    <source>
        <dbReference type="ARBA" id="ARBA00004913"/>
    </source>
</evidence>
<comment type="cofactor">
    <cofactor evidence="1">
        <name>Mg(2+)</name>
        <dbReference type="ChEBI" id="CHEBI:18420"/>
    </cofactor>
</comment>
<sequence length="362" mass="40947">MDVQKCFHMNGGVGETSYSQNSSLQKKNSDKAKSITLETIQQIYLTTTPKSLGIADLGCSSGPNTLSNVKDIVDEIEEISRKISQPAPEFRVYLNDLHTNDFNAIFQALPKFYSDLKDQRSPGTPPCLYMAASPGSFYGRLFPDECLHFVYSSNSLHWLSKVPPGIYDKEGKSINKGSVYITEKSPPEVAQAYTQQFQEDFSLFLRLRSKELVSGGGMVLIFLGRDGPNHIDRGNSFFWEILSRSFADLVQKGKVEEEKLDSYDVHFYAPWREEVEDLIRKEESVKLERIEMSEIETIGGAGISYGRKVAMAVRAIQESMITHHFGESILEDLFEVYGRLIDEEMMKQDIRAFTTVVVARKL</sequence>
<dbReference type="GO" id="GO:0008168">
    <property type="term" value="F:methyltransferase activity"/>
    <property type="evidence" value="ECO:0007669"/>
    <property type="project" value="UniProtKB-KW"/>
</dbReference>
<dbReference type="GO" id="GO:0046872">
    <property type="term" value="F:metal ion binding"/>
    <property type="evidence" value="ECO:0007669"/>
    <property type="project" value="UniProtKB-KW"/>
</dbReference>
<evidence type="ECO:0000313" key="9">
    <source>
        <dbReference type="Proteomes" id="UP001161247"/>
    </source>
</evidence>
<evidence type="ECO:0000313" key="8">
    <source>
        <dbReference type="EMBL" id="CAI9110822.1"/>
    </source>
</evidence>
<reference evidence="8" key="1">
    <citation type="submission" date="2023-03" db="EMBL/GenBank/DDBJ databases">
        <authorList>
            <person name="Julca I."/>
        </authorList>
    </citation>
    <scope>NUCLEOTIDE SEQUENCE</scope>
</reference>
<proteinExistence type="inferred from homology"/>
<dbReference type="PANTHER" id="PTHR31009">
    <property type="entry name" value="S-ADENOSYL-L-METHIONINE:CARBOXYL METHYLTRANSFERASE FAMILY PROTEIN"/>
    <property type="match status" value="1"/>
</dbReference>
<dbReference type="InterPro" id="IPR005299">
    <property type="entry name" value="MeTrfase_7"/>
</dbReference>
<dbReference type="GO" id="GO:0032259">
    <property type="term" value="P:methylation"/>
    <property type="evidence" value="ECO:0007669"/>
    <property type="project" value="UniProtKB-KW"/>
</dbReference>
<dbReference type="Pfam" id="PF03492">
    <property type="entry name" value="Methyltransf_7"/>
    <property type="match status" value="1"/>
</dbReference>
<dbReference type="AlphaFoldDB" id="A0AAV1DU55"/>
<dbReference type="Proteomes" id="UP001161247">
    <property type="component" value="Chromosome 6"/>
</dbReference>
<dbReference type="Gene3D" id="1.10.1200.270">
    <property type="entry name" value="Methyltransferase, alpha-helical capping domain"/>
    <property type="match status" value="1"/>
</dbReference>
<protein>
    <submittedName>
        <fullName evidence="8">OLC1v1010911C1</fullName>
    </submittedName>
</protein>
<accession>A0AAV1DU55</accession>
<dbReference type="InterPro" id="IPR042086">
    <property type="entry name" value="MeTrfase_capping"/>
</dbReference>
<dbReference type="EMBL" id="OX459123">
    <property type="protein sequence ID" value="CAI9110822.1"/>
    <property type="molecule type" value="Genomic_DNA"/>
</dbReference>
<comment type="similarity">
    <text evidence="3">Belongs to the methyltransferase superfamily. Type-7 methyltransferase family.</text>
</comment>
<keyword evidence="6" id="KW-0479">Metal-binding</keyword>
<evidence type="ECO:0000256" key="4">
    <source>
        <dbReference type="ARBA" id="ARBA00022603"/>
    </source>
</evidence>
<dbReference type="Gene3D" id="3.40.50.150">
    <property type="entry name" value="Vaccinia Virus protein VP39"/>
    <property type="match status" value="1"/>
</dbReference>
<comment type="pathway">
    <text evidence="2">Alkaloid biosynthesis.</text>
</comment>